<evidence type="ECO:0000259" key="2">
    <source>
        <dbReference type="Pfam" id="PF00534"/>
    </source>
</evidence>
<gene>
    <name evidence="3" type="ordered locus">TCELL_1122</name>
</gene>
<dbReference type="STRING" id="1184251.TCELL_1122"/>
<dbReference type="RefSeq" id="WP_014737795.1">
    <property type="nucleotide sequence ID" value="NC_017954.1"/>
</dbReference>
<accession>I3TFK7</accession>
<evidence type="ECO:0000313" key="4">
    <source>
        <dbReference type="Proteomes" id="UP000005270"/>
    </source>
</evidence>
<dbReference type="Gene3D" id="3.40.50.2000">
    <property type="entry name" value="Glycogen Phosphorylase B"/>
    <property type="match status" value="2"/>
</dbReference>
<dbReference type="KEGG" id="thg:TCELL_1122"/>
<protein>
    <submittedName>
        <fullName evidence="3">Glycosyl transferase group 1</fullName>
    </submittedName>
</protein>
<dbReference type="Proteomes" id="UP000005270">
    <property type="component" value="Chromosome"/>
</dbReference>
<dbReference type="InParanoid" id="I3TFK7"/>
<dbReference type="EMBL" id="CP003531">
    <property type="protein sequence ID" value="AFK51545.1"/>
    <property type="molecule type" value="Genomic_DNA"/>
</dbReference>
<reference evidence="3 4" key="1">
    <citation type="journal article" date="2012" name="J. Bacteriol.">
        <title>Complete genome sequence of the hyperthermophilic cellulolytic Crenarchaeon 'Thermogladius cellulolyticus' 1633.</title>
        <authorList>
            <person name="Mardanov A.V."/>
            <person name="Kochetkova T.V."/>
            <person name="Beletsky A.V."/>
            <person name="Bonch-Osmolovskaya E.A."/>
            <person name="Ravin N.V."/>
            <person name="Skryabin K.G."/>
        </authorList>
    </citation>
    <scope>NUCLEOTIDE SEQUENCE [LARGE SCALE GENOMIC DNA]</scope>
    <source>
        <strain evidence="4">DSM 22663 / VKM B-2946 / 1633</strain>
    </source>
</reference>
<dbReference type="Pfam" id="PF00534">
    <property type="entry name" value="Glycos_transf_1"/>
    <property type="match status" value="1"/>
</dbReference>
<dbReference type="CDD" id="cd03801">
    <property type="entry name" value="GT4_PimA-like"/>
    <property type="match status" value="1"/>
</dbReference>
<evidence type="ECO:0000256" key="1">
    <source>
        <dbReference type="ARBA" id="ARBA00022679"/>
    </source>
</evidence>
<dbReference type="GO" id="GO:0016757">
    <property type="term" value="F:glycosyltransferase activity"/>
    <property type="evidence" value="ECO:0007669"/>
    <property type="project" value="InterPro"/>
</dbReference>
<dbReference type="HOGENOM" id="CLU_056884_0_0_2"/>
<keyword evidence="4" id="KW-1185">Reference proteome</keyword>
<evidence type="ECO:0000313" key="3">
    <source>
        <dbReference type="EMBL" id="AFK51545.1"/>
    </source>
</evidence>
<feature type="domain" description="Glycosyl transferase family 1" evidence="2">
    <location>
        <begin position="226"/>
        <end position="392"/>
    </location>
</feature>
<name>I3TFK7_THEC1</name>
<proteinExistence type="predicted"/>
<dbReference type="AlphaFoldDB" id="I3TFK7"/>
<sequence length="415" mass="47163">MNFASIMYQSSASKGQELVAERMVKFAKRLGLEAWYITSIYHDGNPVVSEREAELTGKNYVVYSEDPAIKLPTIRVASYKTTWPPRRIVFRDFVTVLINIDRELGLDFVVTHSTLWNGPEETARWVLWKKLMRSLGERIPPTVMGHMSHYQPPDPLRYSLVERTYRMAWNTTAFPFIFKASSMVLVLTPLEAEEMVTMGAPPDSIHLFPGGLDDDFAELVDRADTRSFREKYGIPEDAKVVAYLGTVEYRKNPLAVAKIARHFKDRRDVFFVIAGRPGDQWEEVKRTVRGLKNIVLTGELKDEEKAALVKTSYLNIIMSRMEGFGLTQLEFMYGGVPVVTSAVYGQKWLVRNGVDGVHVNGPDDVNGAASAVDALLKDEERWKEMSRNARERARGFLFSKLMRELVDRARAALGK</sequence>
<dbReference type="PANTHER" id="PTHR46401">
    <property type="entry name" value="GLYCOSYLTRANSFERASE WBBK-RELATED"/>
    <property type="match status" value="1"/>
</dbReference>
<dbReference type="PANTHER" id="PTHR46401:SF2">
    <property type="entry name" value="GLYCOSYLTRANSFERASE WBBK-RELATED"/>
    <property type="match status" value="1"/>
</dbReference>
<dbReference type="OrthoDB" id="132546at2157"/>
<dbReference type="SUPFAM" id="SSF53756">
    <property type="entry name" value="UDP-Glycosyltransferase/glycogen phosphorylase"/>
    <property type="match status" value="1"/>
</dbReference>
<keyword evidence="1 3" id="KW-0808">Transferase</keyword>
<dbReference type="InterPro" id="IPR001296">
    <property type="entry name" value="Glyco_trans_1"/>
</dbReference>
<organism evidence="3 4">
    <name type="scientific">Thermogladius calderae (strain DSM 22663 / VKM B-2946 / 1633)</name>
    <dbReference type="NCBI Taxonomy" id="1184251"/>
    <lineage>
        <taxon>Archaea</taxon>
        <taxon>Thermoproteota</taxon>
        <taxon>Thermoprotei</taxon>
        <taxon>Desulfurococcales</taxon>
        <taxon>Desulfurococcaceae</taxon>
        <taxon>Thermogladius</taxon>
    </lineage>
</organism>
<dbReference type="FunCoup" id="I3TFK7">
    <property type="interactions" value="5"/>
</dbReference>
<dbReference type="eggNOG" id="arCOG05497">
    <property type="taxonomic scope" value="Archaea"/>
</dbReference>
<dbReference type="GeneID" id="13013441"/>